<dbReference type="SUPFAM" id="SSF69572">
    <property type="entry name" value="Activating enzymes of the ubiquitin-like proteins"/>
    <property type="match status" value="1"/>
</dbReference>
<reference evidence="3" key="1">
    <citation type="submission" date="2017-03" db="EMBL/GenBank/DDBJ databases">
        <authorList>
            <person name="Lund M.B."/>
        </authorList>
    </citation>
    <scope>NUCLEOTIDE SEQUENCE [LARGE SCALE GENOMIC DNA]</scope>
</reference>
<comment type="caution">
    <text evidence="2">The sequence shown here is derived from an EMBL/GenBank/DDBJ whole genome shotgun (WGS) entry which is preliminary data.</text>
</comment>
<organism evidence="2 3">
    <name type="scientific">Candidatus Lumbricidiphila eiseniae</name>
    <dbReference type="NCBI Taxonomy" id="1969409"/>
    <lineage>
        <taxon>Bacteria</taxon>
        <taxon>Bacillati</taxon>
        <taxon>Actinomycetota</taxon>
        <taxon>Actinomycetes</taxon>
        <taxon>Micrococcales</taxon>
        <taxon>Microbacteriaceae</taxon>
        <taxon>Candidatus Lumbricidiphila</taxon>
    </lineage>
</organism>
<feature type="domain" description="THIF-type NAD/FAD binding fold" evidence="1">
    <location>
        <begin position="126"/>
        <end position="367"/>
    </location>
</feature>
<sequence>MESKVERESEKRLRLAEVYLVPTSDGGLTLRTPRRSSILRGVLVSQVFPLMLPLLDGTRFRRDIMSELSTSVDEKALRRAIDRLIEYGMIDEVEEDISDKWDPDLRGRLTPQIRFLSQYGGDSSTVARIVDSTVAVIGDGPLIPSLARDLAASGVRVLRFVTRRLINGADVAQNGALRRSDIGTSYANAARRLIVEGALPTTVAEVVDVPTSMLEWRTVLGGVAVAVVATDLPVVSAPWLAELNKAALALGVPWTIGTLLQRAVAHVGPSVIPKQTSCWKCFEHRFKSNLDATDRYEEFETYVRDTAEYVDHGGLPGISEYVAGVVSVEALRLITADTVDVRTAGQLLTIDLWDYTMELHPVLKLPRCSHCSPTTLIPQERVWS</sequence>
<dbReference type="AlphaFoldDB" id="A0A2A6FTA8"/>
<dbReference type="InterPro" id="IPR000594">
    <property type="entry name" value="ThiF_NAD_FAD-bd"/>
</dbReference>
<name>A0A2A6FTA8_9MICO</name>
<gene>
    <name evidence="2" type="ORF">B5766_02860</name>
</gene>
<dbReference type="GO" id="GO:0008641">
    <property type="term" value="F:ubiquitin-like modifier activating enzyme activity"/>
    <property type="evidence" value="ECO:0007669"/>
    <property type="project" value="InterPro"/>
</dbReference>
<dbReference type="Proteomes" id="UP000219994">
    <property type="component" value="Unassembled WGS sequence"/>
</dbReference>
<accession>A0A2A6FTA8</accession>
<dbReference type="InterPro" id="IPR035985">
    <property type="entry name" value="Ubiquitin-activating_enz"/>
</dbReference>
<protein>
    <recommendedName>
        <fullName evidence="1">THIF-type NAD/FAD binding fold domain-containing protein</fullName>
    </recommendedName>
</protein>
<evidence type="ECO:0000259" key="1">
    <source>
        <dbReference type="Pfam" id="PF00899"/>
    </source>
</evidence>
<dbReference type="InterPro" id="IPR022291">
    <property type="entry name" value="Bacteriocin_synth_cyclodeHase"/>
</dbReference>
<proteinExistence type="predicted"/>
<dbReference type="Gene3D" id="3.90.930.60">
    <property type="match status" value="1"/>
</dbReference>
<evidence type="ECO:0000313" key="3">
    <source>
        <dbReference type="Proteomes" id="UP000219994"/>
    </source>
</evidence>
<dbReference type="Pfam" id="PF00899">
    <property type="entry name" value="ThiF"/>
    <property type="match status" value="1"/>
</dbReference>
<dbReference type="Gene3D" id="3.40.50.720">
    <property type="entry name" value="NAD(P)-binding Rossmann-like Domain"/>
    <property type="match status" value="1"/>
</dbReference>
<dbReference type="NCBIfam" id="TIGR03882">
    <property type="entry name" value="cyclo_dehyd_2"/>
    <property type="match status" value="1"/>
</dbReference>
<dbReference type="EMBL" id="NAEP01000023">
    <property type="protein sequence ID" value="PDQ36092.1"/>
    <property type="molecule type" value="Genomic_DNA"/>
</dbReference>
<evidence type="ECO:0000313" key="2">
    <source>
        <dbReference type="EMBL" id="PDQ36092.1"/>
    </source>
</evidence>